<evidence type="ECO:0000256" key="1">
    <source>
        <dbReference type="SAM" id="Coils"/>
    </source>
</evidence>
<evidence type="ECO:0000313" key="3">
    <source>
        <dbReference type="EMBL" id="KFI89641.1"/>
    </source>
</evidence>
<comment type="caution">
    <text evidence="3">The sequence shown here is derived from an EMBL/GenBank/DDBJ whole genome shotgun (WGS) entry which is preliminary data.</text>
</comment>
<dbReference type="eggNOG" id="COG2919">
    <property type="taxonomic scope" value="Bacteria"/>
</dbReference>
<evidence type="ECO:0000256" key="2">
    <source>
        <dbReference type="SAM" id="MobiDB-lite"/>
    </source>
</evidence>
<gene>
    <name evidence="3" type="ORF">BRUM_0851</name>
</gene>
<sequence length="181" mass="20003">MSSKARKQSSKKGGAGPVAFFVSLFIVALGTIQLASTFHTYALNLAELNGLKKQEAALVAQKRELENDIARWNDKAYVTAQARDRLGFVFPGEQAIRVEHPEAVTGKEESDKGTSYEESTKTVLPWYKELEYSFKQADQSDPVKTGKTAKTTQDTGKKDQQNGQNDQQQADTGRQSGDQQQ</sequence>
<keyword evidence="1" id="KW-0175">Coiled coil</keyword>
<feature type="coiled-coil region" evidence="1">
    <location>
        <begin position="48"/>
        <end position="75"/>
    </location>
</feature>
<feature type="region of interest" description="Disordered" evidence="2">
    <location>
        <begin position="135"/>
        <end position="181"/>
    </location>
</feature>
<dbReference type="RefSeq" id="WP_026645790.1">
    <property type="nucleotide sequence ID" value="NZ_CALLHR010000127.1"/>
</dbReference>
<name>A0A087D291_BIFRU</name>
<dbReference type="STRING" id="78346.BRUM_0851"/>
<organism evidence="3 4">
    <name type="scientific">Bifidobacterium ruminantium</name>
    <dbReference type="NCBI Taxonomy" id="78346"/>
    <lineage>
        <taxon>Bacteria</taxon>
        <taxon>Bacillati</taxon>
        <taxon>Actinomycetota</taxon>
        <taxon>Actinomycetes</taxon>
        <taxon>Bifidobacteriales</taxon>
        <taxon>Bifidobacteriaceae</taxon>
        <taxon>Bifidobacterium</taxon>
    </lineage>
</organism>
<dbReference type="InterPro" id="IPR007060">
    <property type="entry name" value="FtsL/DivIC"/>
</dbReference>
<dbReference type="EMBL" id="JGZL01000007">
    <property type="protein sequence ID" value="KFI89641.1"/>
    <property type="molecule type" value="Genomic_DNA"/>
</dbReference>
<evidence type="ECO:0000313" key="4">
    <source>
        <dbReference type="Proteomes" id="UP000029078"/>
    </source>
</evidence>
<dbReference type="Proteomes" id="UP000029078">
    <property type="component" value="Unassembled WGS sequence"/>
</dbReference>
<reference evidence="3 4" key="1">
    <citation type="submission" date="2014-03" db="EMBL/GenBank/DDBJ databases">
        <title>Genomics of Bifidobacteria.</title>
        <authorList>
            <person name="Ventura M."/>
            <person name="Milani C."/>
            <person name="Lugli G.A."/>
        </authorList>
    </citation>
    <scope>NUCLEOTIDE SEQUENCE [LARGE SCALE GENOMIC DNA]</scope>
    <source>
        <strain evidence="3 4">LMG 21811</strain>
    </source>
</reference>
<proteinExistence type="predicted"/>
<protein>
    <submittedName>
        <fullName evidence="3">Septum formation initiator</fullName>
    </submittedName>
</protein>
<accession>A0A087D291</accession>
<dbReference type="Pfam" id="PF04977">
    <property type="entry name" value="DivIC"/>
    <property type="match status" value="1"/>
</dbReference>
<feature type="compositionally biased region" description="Polar residues" evidence="2">
    <location>
        <begin position="170"/>
        <end position="181"/>
    </location>
</feature>
<dbReference type="AlphaFoldDB" id="A0A087D291"/>
<keyword evidence="4" id="KW-1185">Reference proteome</keyword>